<evidence type="ECO:0000256" key="3">
    <source>
        <dbReference type="ARBA" id="ARBA00022692"/>
    </source>
</evidence>
<feature type="transmembrane region" description="Helical" evidence="6">
    <location>
        <begin position="7"/>
        <end position="28"/>
    </location>
</feature>
<keyword evidence="4 6" id="KW-1133">Transmembrane helix</keyword>
<dbReference type="EMBL" id="RBZP01000013">
    <property type="protein sequence ID" value="RKQ31395.1"/>
    <property type="molecule type" value="Genomic_DNA"/>
</dbReference>
<evidence type="ECO:0000256" key="6">
    <source>
        <dbReference type="SAM" id="Phobius"/>
    </source>
</evidence>
<keyword evidence="2" id="KW-1003">Cell membrane</keyword>
<organism evidence="8 9">
    <name type="scientific">Oceanobacillus halophilus</name>
    <dbReference type="NCBI Taxonomy" id="930130"/>
    <lineage>
        <taxon>Bacteria</taxon>
        <taxon>Bacillati</taxon>
        <taxon>Bacillota</taxon>
        <taxon>Bacilli</taxon>
        <taxon>Bacillales</taxon>
        <taxon>Bacillaceae</taxon>
        <taxon>Oceanobacillus</taxon>
    </lineage>
</organism>
<keyword evidence="3 6" id="KW-0812">Transmembrane</keyword>
<sequence>MEILESINWAVIAPLIFIQGILLIFAIIDWAKAEDTNGPKWLWFFVIIFVNIIGPVAYFLFGRKRS</sequence>
<dbReference type="OrthoDB" id="3243324at2"/>
<protein>
    <submittedName>
        <fullName evidence="8">PLDc_N domain-containing protein</fullName>
    </submittedName>
</protein>
<dbReference type="AlphaFoldDB" id="A0A494ZY24"/>
<dbReference type="Proteomes" id="UP000269301">
    <property type="component" value="Unassembled WGS sequence"/>
</dbReference>
<evidence type="ECO:0000256" key="1">
    <source>
        <dbReference type="ARBA" id="ARBA00004651"/>
    </source>
</evidence>
<feature type="domain" description="Cardiolipin synthase N-terminal" evidence="7">
    <location>
        <begin position="21"/>
        <end position="63"/>
    </location>
</feature>
<comment type="caution">
    <text evidence="8">The sequence shown here is derived from an EMBL/GenBank/DDBJ whole genome shotgun (WGS) entry which is preliminary data.</text>
</comment>
<evidence type="ECO:0000256" key="5">
    <source>
        <dbReference type="ARBA" id="ARBA00023136"/>
    </source>
</evidence>
<gene>
    <name evidence="8" type="ORF">D8M06_14155</name>
</gene>
<accession>A0A494ZY24</accession>
<keyword evidence="9" id="KW-1185">Reference proteome</keyword>
<reference evidence="8 9" key="1">
    <citation type="journal article" date="2016" name="Int. J. Syst. Evol. Microbiol.">
        <title>Oceanobacillus halophilus sp. nov., a novel moderately halophilic bacterium from a hypersaline lake.</title>
        <authorList>
            <person name="Amoozegar M.A."/>
            <person name="Bagheri M."/>
            <person name="Makhdoumi A."/>
            <person name="Nikou M.M."/>
            <person name="Fazeli S.A.S."/>
            <person name="Schumann P."/>
            <person name="Sproer C."/>
            <person name="Sanchez-Porro C."/>
            <person name="Ventosa A."/>
        </authorList>
    </citation>
    <scope>NUCLEOTIDE SEQUENCE [LARGE SCALE GENOMIC DNA]</scope>
    <source>
        <strain evidence="8 9">DSM 23996</strain>
    </source>
</reference>
<comment type="subcellular location">
    <subcellularLocation>
        <location evidence="1">Cell membrane</location>
        <topology evidence="1">Multi-pass membrane protein</topology>
    </subcellularLocation>
</comment>
<evidence type="ECO:0000313" key="8">
    <source>
        <dbReference type="EMBL" id="RKQ31395.1"/>
    </source>
</evidence>
<dbReference type="Pfam" id="PF13396">
    <property type="entry name" value="PLDc_N"/>
    <property type="match status" value="1"/>
</dbReference>
<evidence type="ECO:0000259" key="7">
    <source>
        <dbReference type="Pfam" id="PF13396"/>
    </source>
</evidence>
<evidence type="ECO:0000256" key="4">
    <source>
        <dbReference type="ARBA" id="ARBA00022989"/>
    </source>
</evidence>
<dbReference type="RefSeq" id="WP_121205056.1">
    <property type="nucleotide sequence ID" value="NZ_RBZP01000013.1"/>
</dbReference>
<keyword evidence="5 6" id="KW-0472">Membrane</keyword>
<dbReference type="GO" id="GO:0005886">
    <property type="term" value="C:plasma membrane"/>
    <property type="evidence" value="ECO:0007669"/>
    <property type="project" value="UniProtKB-SubCell"/>
</dbReference>
<proteinExistence type="predicted"/>
<evidence type="ECO:0000313" key="9">
    <source>
        <dbReference type="Proteomes" id="UP000269301"/>
    </source>
</evidence>
<evidence type="ECO:0000256" key="2">
    <source>
        <dbReference type="ARBA" id="ARBA00022475"/>
    </source>
</evidence>
<feature type="transmembrane region" description="Helical" evidence="6">
    <location>
        <begin position="40"/>
        <end position="61"/>
    </location>
</feature>
<name>A0A494ZY24_9BACI</name>
<dbReference type="InterPro" id="IPR027379">
    <property type="entry name" value="CLS_N"/>
</dbReference>